<evidence type="ECO:0008006" key="5">
    <source>
        <dbReference type="Google" id="ProtNLM"/>
    </source>
</evidence>
<evidence type="ECO:0000256" key="2">
    <source>
        <dbReference type="SAM" id="Phobius"/>
    </source>
</evidence>
<keyword evidence="2" id="KW-1133">Transmembrane helix</keyword>
<reference evidence="4" key="1">
    <citation type="journal article" date="2019" name="Int. J. Syst. Evol. Microbiol.">
        <title>The Global Catalogue of Microorganisms (GCM) 10K type strain sequencing project: providing services to taxonomists for standard genome sequencing and annotation.</title>
        <authorList>
            <consortium name="The Broad Institute Genomics Platform"/>
            <consortium name="The Broad Institute Genome Sequencing Center for Infectious Disease"/>
            <person name="Wu L."/>
            <person name="Ma J."/>
        </authorList>
    </citation>
    <scope>NUCLEOTIDE SEQUENCE [LARGE SCALE GENOMIC DNA]</scope>
    <source>
        <strain evidence="4">JCM 16117</strain>
    </source>
</reference>
<organism evidence="3 4">
    <name type="scientific">Herbiconiux moechotypicola</name>
    <dbReference type="NCBI Taxonomy" id="637393"/>
    <lineage>
        <taxon>Bacteria</taxon>
        <taxon>Bacillati</taxon>
        <taxon>Actinomycetota</taxon>
        <taxon>Actinomycetes</taxon>
        <taxon>Micrococcales</taxon>
        <taxon>Microbacteriaceae</taxon>
        <taxon>Herbiconiux</taxon>
    </lineage>
</organism>
<sequence length="252" mass="26125">MTTPTERPPADEPKAAATRRAAAGGVARPGIGTRARALGDKVPTKWLVSGLFAVFLACSALFGGLETAAVTPPPALAAGEPYSGAQLRIAVERAALIDGFPEQYIEPETEGNRLLVVVATVENLWRNPASTISNIGAADNLRPVGVAGLDAASEPLTVAVLNDGAEYPELQTGVPIELAFIWEVTPDAVADGDEIAVDVYDKSYRADGFVTSGERWENPVVAATVTLEVADVGAGVTEDDQAENDQADGSDG</sequence>
<dbReference type="RefSeq" id="WP_259478593.1">
    <property type="nucleotide sequence ID" value="NZ_BAAAQY010000003.1"/>
</dbReference>
<keyword evidence="2" id="KW-0812">Transmembrane</keyword>
<gene>
    <name evidence="3" type="ORF">GCM10009851_10820</name>
</gene>
<evidence type="ECO:0000313" key="3">
    <source>
        <dbReference type="EMBL" id="GAA2228292.1"/>
    </source>
</evidence>
<accession>A0ABP5Q7R3</accession>
<comment type="caution">
    <text evidence="3">The sequence shown here is derived from an EMBL/GenBank/DDBJ whole genome shotgun (WGS) entry which is preliminary data.</text>
</comment>
<feature type="compositionally biased region" description="Acidic residues" evidence="1">
    <location>
        <begin position="237"/>
        <end position="252"/>
    </location>
</feature>
<dbReference type="EMBL" id="BAAAQY010000003">
    <property type="protein sequence ID" value="GAA2228292.1"/>
    <property type="molecule type" value="Genomic_DNA"/>
</dbReference>
<feature type="transmembrane region" description="Helical" evidence="2">
    <location>
        <begin position="46"/>
        <end position="65"/>
    </location>
</feature>
<evidence type="ECO:0000313" key="4">
    <source>
        <dbReference type="Proteomes" id="UP001500929"/>
    </source>
</evidence>
<proteinExistence type="predicted"/>
<evidence type="ECO:0000256" key="1">
    <source>
        <dbReference type="SAM" id="MobiDB-lite"/>
    </source>
</evidence>
<feature type="region of interest" description="Disordered" evidence="1">
    <location>
        <begin position="232"/>
        <end position="252"/>
    </location>
</feature>
<feature type="region of interest" description="Disordered" evidence="1">
    <location>
        <begin position="1"/>
        <end position="23"/>
    </location>
</feature>
<dbReference type="Proteomes" id="UP001500929">
    <property type="component" value="Unassembled WGS sequence"/>
</dbReference>
<name>A0ABP5Q7R3_9MICO</name>
<keyword evidence="2" id="KW-0472">Membrane</keyword>
<protein>
    <recommendedName>
        <fullName evidence="5">DUF4352 domain-containing protein</fullName>
    </recommendedName>
</protein>
<keyword evidence="4" id="KW-1185">Reference proteome</keyword>